<dbReference type="Pfam" id="PF00072">
    <property type="entry name" value="Response_reg"/>
    <property type="match status" value="1"/>
</dbReference>
<keyword evidence="1 2" id="KW-0597">Phosphoprotein</keyword>
<evidence type="ECO:0000313" key="4">
    <source>
        <dbReference type="EMBL" id="OOQ60424.1"/>
    </source>
</evidence>
<dbReference type="AlphaFoldDB" id="A0A1S9PHJ7"/>
<feature type="domain" description="Response regulatory" evidence="3">
    <location>
        <begin position="4"/>
        <end position="117"/>
    </location>
</feature>
<dbReference type="EMBL" id="MBTF01000007">
    <property type="protein sequence ID" value="OOQ60424.1"/>
    <property type="molecule type" value="Genomic_DNA"/>
</dbReference>
<gene>
    <name evidence="4" type="ORF">BC343_25770</name>
</gene>
<dbReference type="Gene3D" id="3.40.50.2300">
    <property type="match status" value="1"/>
</dbReference>
<evidence type="ECO:0000256" key="2">
    <source>
        <dbReference type="PROSITE-ProRule" id="PRU00169"/>
    </source>
</evidence>
<dbReference type="PROSITE" id="PS50110">
    <property type="entry name" value="RESPONSE_REGULATORY"/>
    <property type="match status" value="1"/>
</dbReference>
<organism evidence="4 5">
    <name type="scientific">Mucilaginibacter pedocola</name>
    <dbReference type="NCBI Taxonomy" id="1792845"/>
    <lineage>
        <taxon>Bacteria</taxon>
        <taxon>Pseudomonadati</taxon>
        <taxon>Bacteroidota</taxon>
        <taxon>Sphingobacteriia</taxon>
        <taxon>Sphingobacteriales</taxon>
        <taxon>Sphingobacteriaceae</taxon>
        <taxon>Mucilaginibacter</taxon>
    </lineage>
</organism>
<dbReference type="InterPro" id="IPR011006">
    <property type="entry name" value="CheY-like_superfamily"/>
</dbReference>
<feature type="modified residue" description="4-aspartylphosphate" evidence="2">
    <location>
        <position position="52"/>
    </location>
</feature>
<reference evidence="4 5" key="1">
    <citation type="submission" date="2016-07" db="EMBL/GenBank/DDBJ databases">
        <title>Genomic analysis of zinc-resistant bacterium Mucilaginibacter pedocola TBZ30.</title>
        <authorList>
            <person name="Huang J."/>
            <person name="Tang J."/>
        </authorList>
    </citation>
    <scope>NUCLEOTIDE SEQUENCE [LARGE SCALE GENOMIC DNA]</scope>
    <source>
        <strain evidence="4 5">TBZ30</strain>
    </source>
</reference>
<sequence length="125" mass="13787">MPETILLVEDDQDILDIMFYMLSDEGYQVLRSSGEDALDQAITGKPDLILLDHRLQTGWGADICRVLKSDTSTKNIPVVMVSAAMHMEETAREAGADGVLHKPFDMHQLLNLVAGICRPPAEPQP</sequence>
<dbReference type="PANTHER" id="PTHR44591">
    <property type="entry name" value="STRESS RESPONSE REGULATOR PROTEIN 1"/>
    <property type="match status" value="1"/>
</dbReference>
<dbReference type="SMART" id="SM00448">
    <property type="entry name" value="REC"/>
    <property type="match status" value="1"/>
</dbReference>
<accession>A0A1S9PHJ7</accession>
<keyword evidence="5" id="KW-1185">Reference proteome</keyword>
<evidence type="ECO:0000259" key="3">
    <source>
        <dbReference type="PROSITE" id="PS50110"/>
    </source>
</evidence>
<evidence type="ECO:0000313" key="5">
    <source>
        <dbReference type="Proteomes" id="UP000189739"/>
    </source>
</evidence>
<dbReference type="InterPro" id="IPR001789">
    <property type="entry name" value="Sig_transdc_resp-reg_receiver"/>
</dbReference>
<name>A0A1S9PHJ7_9SPHI</name>
<dbReference type="STRING" id="1792845.BC343_25770"/>
<dbReference type="PANTHER" id="PTHR44591:SF3">
    <property type="entry name" value="RESPONSE REGULATORY DOMAIN-CONTAINING PROTEIN"/>
    <property type="match status" value="1"/>
</dbReference>
<comment type="caution">
    <text evidence="4">The sequence shown here is derived from an EMBL/GenBank/DDBJ whole genome shotgun (WGS) entry which is preliminary data.</text>
</comment>
<dbReference type="SUPFAM" id="SSF52172">
    <property type="entry name" value="CheY-like"/>
    <property type="match status" value="1"/>
</dbReference>
<evidence type="ECO:0000256" key="1">
    <source>
        <dbReference type="ARBA" id="ARBA00022553"/>
    </source>
</evidence>
<proteinExistence type="predicted"/>
<protein>
    <recommendedName>
        <fullName evidence="3">Response regulatory domain-containing protein</fullName>
    </recommendedName>
</protein>
<dbReference type="GO" id="GO:0000160">
    <property type="term" value="P:phosphorelay signal transduction system"/>
    <property type="evidence" value="ECO:0007669"/>
    <property type="project" value="InterPro"/>
</dbReference>
<dbReference type="InterPro" id="IPR050595">
    <property type="entry name" value="Bact_response_regulator"/>
</dbReference>
<dbReference type="Proteomes" id="UP000189739">
    <property type="component" value="Unassembled WGS sequence"/>
</dbReference>